<keyword evidence="2" id="KW-1185">Reference proteome</keyword>
<accession>A0A195BFK5</accession>
<evidence type="ECO:0000313" key="1">
    <source>
        <dbReference type="EMBL" id="KYM82950.1"/>
    </source>
</evidence>
<protein>
    <submittedName>
        <fullName evidence="1">Uncharacterized protein</fullName>
    </submittedName>
</protein>
<evidence type="ECO:0000313" key="2">
    <source>
        <dbReference type="Proteomes" id="UP000078540"/>
    </source>
</evidence>
<organism evidence="1 2">
    <name type="scientific">Atta colombica</name>
    <dbReference type="NCBI Taxonomy" id="520822"/>
    <lineage>
        <taxon>Eukaryota</taxon>
        <taxon>Metazoa</taxon>
        <taxon>Ecdysozoa</taxon>
        <taxon>Arthropoda</taxon>
        <taxon>Hexapoda</taxon>
        <taxon>Insecta</taxon>
        <taxon>Pterygota</taxon>
        <taxon>Neoptera</taxon>
        <taxon>Endopterygota</taxon>
        <taxon>Hymenoptera</taxon>
        <taxon>Apocrita</taxon>
        <taxon>Aculeata</taxon>
        <taxon>Formicoidea</taxon>
        <taxon>Formicidae</taxon>
        <taxon>Myrmicinae</taxon>
        <taxon>Atta</taxon>
    </lineage>
</organism>
<sequence length="61" mass="7010">MKIAGEIEKQKKLVLEKNETINDIPFITVSSVSAILMHKTIIADDDSNVHKYILHNPYSEW</sequence>
<dbReference type="Proteomes" id="UP000078540">
    <property type="component" value="Unassembled WGS sequence"/>
</dbReference>
<dbReference type="EMBL" id="KQ976504">
    <property type="protein sequence ID" value="KYM82950.1"/>
    <property type="molecule type" value="Genomic_DNA"/>
</dbReference>
<proteinExistence type="predicted"/>
<reference evidence="1 2" key="1">
    <citation type="submission" date="2015-09" db="EMBL/GenBank/DDBJ databases">
        <title>Atta colombica WGS genome.</title>
        <authorList>
            <person name="Nygaard S."/>
            <person name="Hu H."/>
            <person name="Boomsma J."/>
            <person name="Zhang G."/>
        </authorList>
    </citation>
    <scope>NUCLEOTIDE SEQUENCE [LARGE SCALE GENOMIC DNA]</scope>
    <source>
        <strain evidence="1">Treedump-2</strain>
        <tissue evidence="1">Whole body</tissue>
    </source>
</reference>
<gene>
    <name evidence="1" type="ORF">ALC53_06662</name>
</gene>
<name>A0A195BFK5_9HYME</name>
<dbReference type="AlphaFoldDB" id="A0A195BFK5"/>